<sequence>MSNETAGEDVLERIRADRDAVVTDWGPEGYDGLLRIQAMVEGAAARFVATRATAAGIAELTRIVDVTSHPDCTRDEAVRPGGEFNAAVHTRRPLARLASITEHIGKAAWLDHRFNLCDRYTDGLFRNRSEMWGVSTPDM</sequence>
<protein>
    <submittedName>
        <fullName evidence="1">Uncharacterized protein</fullName>
    </submittedName>
</protein>
<dbReference type="RefSeq" id="WP_379568799.1">
    <property type="nucleotide sequence ID" value="NZ_JBHSQK010000064.1"/>
</dbReference>
<gene>
    <name evidence="1" type="ORF">ACFQH9_22990</name>
</gene>
<evidence type="ECO:0000313" key="2">
    <source>
        <dbReference type="Proteomes" id="UP001596119"/>
    </source>
</evidence>
<dbReference type="Proteomes" id="UP001596119">
    <property type="component" value="Unassembled WGS sequence"/>
</dbReference>
<proteinExistence type="predicted"/>
<reference evidence="2" key="1">
    <citation type="journal article" date="2019" name="Int. J. Syst. Evol. Microbiol.">
        <title>The Global Catalogue of Microorganisms (GCM) 10K type strain sequencing project: providing services to taxonomists for standard genome sequencing and annotation.</title>
        <authorList>
            <consortium name="The Broad Institute Genomics Platform"/>
            <consortium name="The Broad Institute Genome Sequencing Center for Infectious Disease"/>
            <person name="Wu L."/>
            <person name="Ma J."/>
        </authorList>
    </citation>
    <scope>NUCLEOTIDE SEQUENCE [LARGE SCALE GENOMIC DNA]</scope>
    <source>
        <strain evidence="2">CGMCC 4.7397</strain>
    </source>
</reference>
<name>A0ABW1IFS5_9PSEU</name>
<organism evidence="1 2">
    <name type="scientific">Pseudonocardia lutea</name>
    <dbReference type="NCBI Taxonomy" id="2172015"/>
    <lineage>
        <taxon>Bacteria</taxon>
        <taxon>Bacillati</taxon>
        <taxon>Actinomycetota</taxon>
        <taxon>Actinomycetes</taxon>
        <taxon>Pseudonocardiales</taxon>
        <taxon>Pseudonocardiaceae</taxon>
        <taxon>Pseudonocardia</taxon>
    </lineage>
</organism>
<accession>A0ABW1IFS5</accession>
<keyword evidence="2" id="KW-1185">Reference proteome</keyword>
<comment type="caution">
    <text evidence="1">The sequence shown here is derived from an EMBL/GenBank/DDBJ whole genome shotgun (WGS) entry which is preliminary data.</text>
</comment>
<evidence type="ECO:0000313" key="1">
    <source>
        <dbReference type="EMBL" id="MFC5951137.1"/>
    </source>
</evidence>
<dbReference type="EMBL" id="JBHSQK010000064">
    <property type="protein sequence ID" value="MFC5951137.1"/>
    <property type="molecule type" value="Genomic_DNA"/>
</dbReference>